<dbReference type="SUPFAM" id="SSF48498">
    <property type="entry name" value="Tetracyclin repressor-like, C-terminal domain"/>
    <property type="match status" value="1"/>
</dbReference>
<keyword evidence="7" id="KW-1185">Reference proteome</keyword>
<dbReference type="SUPFAM" id="SSF46689">
    <property type="entry name" value="Homeodomain-like"/>
    <property type="match status" value="1"/>
</dbReference>
<dbReference type="Pfam" id="PF00440">
    <property type="entry name" value="TetR_N"/>
    <property type="match status" value="1"/>
</dbReference>
<keyword evidence="1" id="KW-0805">Transcription regulation</keyword>
<protein>
    <submittedName>
        <fullName evidence="6">TetR family transcriptional regulator</fullName>
    </submittedName>
</protein>
<reference evidence="6 7" key="1">
    <citation type="submission" date="2014-03" db="EMBL/GenBank/DDBJ databases">
        <title>The draft genome sequence of Marivita geojedonensis KCTC 23882.</title>
        <authorList>
            <person name="Lai Q."/>
            <person name="Shao Z."/>
        </authorList>
    </citation>
    <scope>NUCLEOTIDE SEQUENCE [LARGE SCALE GENOMIC DNA]</scope>
    <source>
        <strain evidence="6 7">DPG-138</strain>
    </source>
</reference>
<evidence type="ECO:0000313" key="6">
    <source>
        <dbReference type="EMBL" id="OSQ50520.1"/>
    </source>
</evidence>
<evidence type="ECO:0000256" key="2">
    <source>
        <dbReference type="ARBA" id="ARBA00023125"/>
    </source>
</evidence>
<dbReference type="STRING" id="1123756.MGEO_12005"/>
<dbReference type="GO" id="GO:0003700">
    <property type="term" value="F:DNA-binding transcription factor activity"/>
    <property type="evidence" value="ECO:0007669"/>
    <property type="project" value="TreeGrafter"/>
</dbReference>
<dbReference type="PANTHER" id="PTHR30055:SF234">
    <property type="entry name" value="HTH-TYPE TRANSCRIPTIONAL REGULATOR BETI"/>
    <property type="match status" value="1"/>
</dbReference>
<proteinExistence type="predicted"/>
<dbReference type="Proteomes" id="UP000193926">
    <property type="component" value="Unassembled WGS sequence"/>
</dbReference>
<dbReference type="RefSeq" id="WP_085637850.1">
    <property type="nucleotide sequence ID" value="NZ_JFKC01000011.1"/>
</dbReference>
<feature type="DNA-binding region" description="H-T-H motif" evidence="4">
    <location>
        <begin position="33"/>
        <end position="52"/>
    </location>
</feature>
<evidence type="ECO:0000256" key="1">
    <source>
        <dbReference type="ARBA" id="ARBA00023015"/>
    </source>
</evidence>
<feature type="domain" description="HTH tetR-type" evidence="5">
    <location>
        <begin position="10"/>
        <end position="70"/>
    </location>
</feature>
<dbReference type="Gene3D" id="1.10.357.10">
    <property type="entry name" value="Tetracycline Repressor, domain 2"/>
    <property type="match status" value="1"/>
</dbReference>
<sequence length="207" mass="22901">MGTLRERKKADREKRILSAAVHKFRANGYKAARIEDLAEAAEVSVGTVYNYYGTKGDILIAIVTMEVEEVLAEGQALVDNPPKDPGEALLALTLCYYDHSLNYLTKEMWRRAMALSIEAPDTPNGQRYAALDAKLAQQVADLLRRFQAQGQLASDLDATALGRVLFNNLNQSFIAFVTDDSMTLHDLRTVMTALTKPIAQLLPKLTS</sequence>
<name>A0A1X4NJU5_9RHOB</name>
<evidence type="ECO:0000256" key="3">
    <source>
        <dbReference type="ARBA" id="ARBA00023163"/>
    </source>
</evidence>
<gene>
    <name evidence="6" type="ORF">MGEO_12005</name>
</gene>
<evidence type="ECO:0000259" key="5">
    <source>
        <dbReference type="PROSITE" id="PS50977"/>
    </source>
</evidence>
<accession>A0A1X4NJU5</accession>
<keyword evidence="3" id="KW-0804">Transcription</keyword>
<evidence type="ECO:0000313" key="7">
    <source>
        <dbReference type="Proteomes" id="UP000193926"/>
    </source>
</evidence>
<dbReference type="InterPro" id="IPR050109">
    <property type="entry name" value="HTH-type_TetR-like_transc_reg"/>
</dbReference>
<dbReference type="OrthoDB" id="7185252at2"/>
<dbReference type="GO" id="GO:0000976">
    <property type="term" value="F:transcription cis-regulatory region binding"/>
    <property type="evidence" value="ECO:0007669"/>
    <property type="project" value="TreeGrafter"/>
</dbReference>
<keyword evidence="2 4" id="KW-0238">DNA-binding</keyword>
<comment type="caution">
    <text evidence="6">The sequence shown here is derived from an EMBL/GenBank/DDBJ whole genome shotgun (WGS) entry which is preliminary data.</text>
</comment>
<dbReference type="AlphaFoldDB" id="A0A1X4NJU5"/>
<evidence type="ECO:0000256" key="4">
    <source>
        <dbReference type="PROSITE-ProRule" id="PRU00335"/>
    </source>
</evidence>
<dbReference type="PROSITE" id="PS50977">
    <property type="entry name" value="HTH_TETR_2"/>
    <property type="match status" value="1"/>
</dbReference>
<dbReference type="EMBL" id="JFKC01000011">
    <property type="protein sequence ID" value="OSQ50520.1"/>
    <property type="molecule type" value="Genomic_DNA"/>
</dbReference>
<dbReference type="PRINTS" id="PR00455">
    <property type="entry name" value="HTHTETR"/>
</dbReference>
<organism evidence="6 7">
    <name type="scientific">Marivita geojedonensis</name>
    <dbReference type="NCBI Taxonomy" id="1123756"/>
    <lineage>
        <taxon>Bacteria</taxon>
        <taxon>Pseudomonadati</taxon>
        <taxon>Pseudomonadota</taxon>
        <taxon>Alphaproteobacteria</taxon>
        <taxon>Rhodobacterales</taxon>
        <taxon>Roseobacteraceae</taxon>
        <taxon>Marivita</taxon>
    </lineage>
</organism>
<dbReference type="InterPro" id="IPR001647">
    <property type="entry name" value="HTH_TetR"/>
</dbReference>
<dbReference type="InterPro" id="IPR036271">
    <property type="entry name" value="Tet_transcr_reg_TetR-rel_C_sf"/>
</dbReference>
<dbReference type="InterPro" id="IPR009057">
    <property type="entry name" value="Homeodomain-like_sf"/>
</dbReference>
<dbReference type="PANTHER" id="PTHR30055">
    <property type="entry name" value="HTH-TYPE TRANSCRIPTIONAL REGULATOR RUTR"/>
    <property type="match status" value="1"/>
</dbReference>